<protein>
    <recommendedName>
        <fullName evidence="7">MADF domain-containing protein</fullName>
    </recommendedName>
</protein>
<organism evidence="5 6">
    <name type="scientific">Perca flavescens</name>
    <name type="common">American yellow perch</name>
    <name type="synonym">Morone flavescens</name>
    <dbReference type="NCBI Taxonomy" id="8167"/>
    <lineage>
        <taxon>Eukaryota</taxon>
        <taxon>Metazoa</taxon>
        <taxon>Chordata</taxon>
        <taxon>Craniata</taxon>
        <taxon>Vertebrata</taxon>
        <taxon>Euteleostomi</taxon>
        <taxon>Actinopterygii</taxon>
        <taxon>Neopterygii</taxon>
        <taxon>Teleostei</taxon>
        <taxon>Neoteleostei</taxon>
        <taxon>Acanthomorphata</taxon>
        <taxon>Eupercaria</taxon>
        <taxon>Perciformes</taxon>
        <taxon>Percoidei</taxon>
        <taxon>Percidae</taxon>
        <taxon>Percinae</taxon>
        <taxon>Perca</taxon>
    </lineage>
</organism>
<dbReference type="AlphaFoldDB" id="A0A484DNZ4"/>
<comment type="subcellular location">
    <subcellularLocation>
        <location evidence="1">Nucleus</location>
    </subcellularLocation>
</comment>
<feature type="region of interest" description="Disordered" evidence="2">
    <location>
        <begin position="108"/>
        <end position="134"/>
    </location>
</feature>
<dbReference type="GO" id="GO:0003677">
    <property type="term" value="F:DNA binding"/>
    <property type="evidence" value="ECO:0007669"/>
    <property type="project" value="InterPro"/>
</dbReference>
<sequence length="223" mass="25958">MNTIEKKLADLIREHPNLYDQSRRDYKDNLKGHLSWRDIADDMGKSEEEVKLKWKNLRDKFCKAKKRMAKRSFPLLTGDENLVERPVPVLYHQLAWLSAYVKPRVETGKGETDEVAVSGEDVEKERDKDEKEQQCPLPVVSTSFSLVESCPNNHQEMGVSLKRKRQTTTETEISSADALTNLRDEDELFLLSLLPSLKRLTIKKRMEVRMKFQQVLYAAEFED</sequence>
<dbReference type="GO" id="GO:0006357">
    <property type="term" value="P:regulation of transcription by RNA polymerase II"/>
    <property type="evidence" value="ECO:0007669"/>
    <property type="project" value="TreeGrafter"/>
</dbReference>
<evidence type="ECO:0000313" key="5">
    <source>
        <dbReference type="EMBL" id="TDH17198.1"/>
    </source>
</evidence>
<feature type="compositionally biased region" description="Basic and acidic residues" evidence="2">
    <location>
        <begin position="121"/>
        <end position="133"/>
    </location>
</feature>
<reference evidence="5 6" key="1">
    <citation type="submission" date="2019-01" db="EMBL/GenBank/DDBJ databases">
        <title>A chromosome-scale genome assembly of the yellow perch, Perca flavescens.</title>
        <authorList>
            <person name="Feron R."/>
            <person name="Morvezen R."/>
            <person name="Bestin A."/>
            <person name="Haffray P."/>
            <person name="Klopp C."/>
            <person name="Zahm M."/>
            <person name="Cabau C."/>
            <person name="Roques C."/>
            <person name="Donnadieu C."/>
            <person name="Bouchez O."/>
            <person name="Christie M."/>
            <person name="Larson W."/>
            <person name="Guiguen Y."/>
        </authorList>
    </citation>
    <scope>NUCLEOTIDE SEQUENCE [LARGE SCALE GENOMIC DNA]</scope>
    <source>
        <strain evidence="5">YP-PL-M2</strain>
        <tissue evidence="5">Blood</tissue>
    </source>
</reference>
<feature type="domain" description="MADF" evidence="3">
    <location>
        <begin position="7"/>
        <end position="102"/>
    </location>
</feature>
<dbReference type="SMART" id="SM00595">
    <property type="entry name" value="MADF"/>
    <property type="match status" value="1"/>
</dbReference>
<evidence type="ECO:0000256" key="1">
    <source>
        <dbReference type="PROSITE-ProRule" id="PRU00371"/>
    </source>
</evidence>
<feature type="domain" description="BESS" evidence="4">
    <location>
        <begin position="183"/>
        <end position="222"/>
    </location>
</feature>
<gene>
    <name evidence="5" type="ORF">EPR50_G00005850</name>
</gene>
<dbReference type="PROSITE" id="PS51029">
    <property type="entry name" value="MADF"/>
    <property type="match status" value="1"/>
</dbReference>
<accession>A0A484DNZ4</accession>
<dbReference type="InterPro" id="IPR039353">
    <property type="entry name" value="TF_Adf1"/>
</dbReference>
<dbReference type="GO" id="GO:0005667">
    <property type="term" value="C:transcription regulator complex"/>
    <property type="evidence" value="ECO:0007669"/>
    <property type="project" value="TreeGrafter"/>
</dbReference>
<dbReference type="Pfam" id="PF10545">
    <property type="entry name" value="MADF_DNA_bdg"/>
    <property type="match status" value="1"/>
</dbReference>
<name>A0A484DNZ4_PERFV</name>
<dbReference type="EMBL" id="SCKG01000001">
    <property type="protein sequence ID" value="TDH17198.1"/>
    <property type="molecule type" value="Genomic_DNA"/>
</dbReference>
<evidence type="ECO:0000259" key="4">
    <source>
        <dbReference type="PROSITE" id="PS51031"/>
    </source>
</evidence>
<dbReference type="GO" id="GO:0005634">
    <property type="term" value="C:nucleus"/>
    <property type="evidence" value="ECO:0007669"/>
    <property type="project" value="UniProtKB-SubCell"/>
</dbReference>
<dbReference type="PANTHER" id="PTHR12243:SF69">
    <property type="entry name" value="SI:CH73-59F11.3"/>
    <property type="match status" value="1"/>
</dbReference>
<evidence type="ECO:0000259" key="3">
    <source>
        <dbReference type="PROSITE" id="PS51029"/>
    </source>
</evidence>
<dbReference type="InterPro" id="IPR006578">
    <property type="entry name" value="MADF-dom"/>
</dbReference>
<comment type="caution">
    <text evidence="5">The sequence shown here is derived from an EMBL/GenBank/DDBJ whole genome shotgun (WGS) entry which is preliminary data.</text>
</comment>
<dbReference type="PANTHER" id="PTHR12243">
    <property type="entry name" value="MADF DOMAIN TRANSCRIPTION FACTOR"/>
    <property type="match status" value="1"/>
</dbReference>
<dbReference type="PROSITE" id="PS51031">
    <property type="entry name" value="BESS"/>
    <property type="match status" value="1"/>
</dbReference>
<dbReference type="InterPro" id="IPR004210">
    <property type="entry name" value="BESS_motif"/>
</dbReference>
<keyword evidence="6" id="KW-1185">Reference proteome</keyword>
<keyword evidence="1" id="KW-0539">Nucleus</keyword>
<proteinExistence type="predicted"/>
<dbReference type="Pfam" id="PF02944">
    <property type="entry name" value="BESS"/>
    <property type="match status" value="1"/>
</dbReference>
<dbReference type="STRING" id="8167.A0A484DNZ4"/>
<dbReference type="Proteomes" id="UP000295070">
    <property type="component" value="Chromosome 1"/>
</dbReference>
<evidence type="ECO:0000256" key="2">
    <source>
        <dbReference type="SAM" id="MobiDB-lite"/>
    </source>
</evidence>
<evidence type="ECO:0008006" key="7">
    <source>
        <dbReference type="Google" id="ProtNLM"/>
    </source>
</evidence>
<evidence type="ECO:0000313" key="6">
    <source>
        <dbReference type="Proteomes" id="UP000295070"/>
    </source>
</evidence>